<proteinExistence type="predicted"/>
<reference evidence="1 2" key="1">
    <citation type="submission" date="2019-02" db="EMBL/GenBank/DDBJ databases">
        <title>Deep-cultivation of Planctomycetes and their phenomic and genomic characterization uncovers novel biology.</title>
        <authorList>
            <person name="Wiegand S."/>
            <person name="Jogler M."/>
            <person name="Boedeker C."/>
            <person name="Pinto D."/>
            <person name="Vollmers J."/>
            <person name="Rivas-Marin E."/>
            <person name="Kohn T."/>
            <person name="Peeters S.H."/>
            <person name="Heuer A."/>
            <person name="Rast P."/>
            <person name="Oberbeckmann S."/>
            <person name="Bunk B."/>
            <person name="Jeske O."/>
            <person name="Meyerdierks A."/>
            <person name="Storesund J.E."/>
            <person name="Kallscheuer N."/>
            <person name="Luecker S."/>
            <person name="Lage O.M."/>
            <person name="Pohl T."/>
            <person name="Merkel B.J."/>
            <person name="Hornburger P."/>
            <person name="Mueller R.-W."/>
            <person name="Bruemmer F."/>
            <person name="Labrenz M."/>
            <person name="Spormann A.M."/>
            <person name="Op den Camp H."/>
            <person name="Overmann J."/>
            <person name="Amann R."/>
            <person name="Jetten M.S.M."/>
            <person name="Mascher T."/>
            <person name="Medema M.H."/>
            <person name="Devos D.P."/>
            <person name="Kaster A.-K."/>
            <person name="Ovreas L."/>
            <person name="Rohde M."/>
            <person name="Galperin M.Y."/>
            <person name="Jogler C."/>
        </authorList>
    </citation>
    <scope>NUCLEOTIDE SEQUENCE [LARGE SCALE GENOMIC DNA]</scope>
    <source>
        <strain evidence="1 2">V22</strain>
    </source>
</reference>
<keyword evidence="2" id="KW-1185">Reference proteome</keyword>
<sequence>MIATLMEPHVLRFARVNPFRDGVAREIRVWIIFCFRTHFIMAQRRKENSDNKPVKVFQLRGISISLFENYSDNDIPYYKASVKRTFKDGDEFKSNSIFGRDDLPLLMQLAHEAWLDILERESEAARNSRNR</sequence>
<dbReference type="EMBL" id="CP036316">
    <property type="protein sequence ID" value="QDT64069.1"/>
    <property type="molecule type" value="Genomic_DNA"/>
</dbReference>
<organism evidence="1 2">
    <name type="scientific">Calycomorphotria hydatis</name>
    <dbReference type="NCBI Taxonomy" id="2528027"/>
    <lineage>
        <taxon>Bacteria</taxon>
        <taxon>Pseudomonadati</taxon>
        <taxon>Planctomycetota</taxon>
        <taxon>Planctomycetia</taxon>
        <taxon>Planctomycetales</taxon>
        <taxon>Planctomycetaceae</taxon>
        <taxon>Calycomorphotria</taxon>
    </lineage>
</organism>
<protein>
    <submittedName>
        <fullName evidence="1">Uncharacterized protein</fullName>
    </submittedName>
</protein>
<evidence type="ECO:0000313" key="1">
    <source>
        <dbReference type="EMBL" id="QDT64069.1"/>
    </source>
</evidence>
<gene>
    <name evidence="1" type="ORF">V22_13000</name>
</gene>
<dbReference type="AlphaFoldDB" id="A0A517T6S3"/>
<name>A0A517T6S3_9PLAN</name>
<dbReference type="KEGG" id="chya:V22_13000"/>
<dbReference type="Proteomes" id="UP000319976">
    <property type="component" value="Chromosome"/>
</dbReference>
<accession>A0A517T6S3</accession>
<evidence type="ECO:0000313" key="2">
    <source>
        <dbReference type="Proteomes" id="UP000319976"/>
    </source>
</evidence>